<dbReference type="PANTHER" id="PTHR23502">
    <property type="entry name" value="MAJOR FACILITATOR SUPERFAMILY"/>
    <property type="match status" value="1"/>
</dbReference>
<dbReference type="InterPro" id="IPR036259">
    <property type="entry name" value="MFS_trans_sf"/>
</dbReference>
<reference evidence="8" key="1">
    <citation type="submission" date="2020-06" db="EMBL/GenBank/DDBJ databases">
        <title>A chromosome-scale genome assembly of Talaromyces rugulosus W13939.</title>
        <authorList>
            <person name="Wang B."/>
            <person name="Guo L."/>
            <person name="Ye K."/>
            <person name="Wang L."/>
        </authorList>
    </citation>
    <scope>NUCLEOTIDE SEQUENCE [LARGE SCALE GENOMIC DNA]</scope>
    <source>
        <strain evidence="8">W13939</strain>
    </source>
</reference>
<keyword evidence="3 5" id="KW-1133">Transmembrane helix</keyword>
<feature type="transmembrane region" description="Helical" evidence="5">
    <location>
        <begin position="359"/>
        <end position="379"/>
    </location>
</feature>
<evidence type="ECO:0000259" key="6">
    <source>
        <dbReference type="PROSITE" id="PS50850"/>
    </source>
</evidence>
<dbReference type="PANTHER" id="PTHR23502:SF29">
    <property type="entry name" value="TRANSPORTER, PUTATIVE (AFU_ORTHOLOGUE AFUA_6G06680)-RELATED"/>
    <property type="match status" value="1"/>
</dbReference>
<feature type="transmembrane region" description="Helical" evidence="5">
    <location>
        <begin position="221"/>
        <end position="242"/>
    </location>
</feature>
<protein>
    <recommendedName>
        <fullName evidence="6">Major facilitator superfamily (MFS) profile domain-containing protein</fullName>
    </recommendedName>
</protein>
<feature type="transmembrane region" description="Helical" evidence="5">
    <location>
        <begin position="162"/>
        <end position="186"/>
    </location>
</feature>
<feature type="transmembrane region" description="Helical" evidence="5">
    <location>
        <begin position="427"/>
        <end position="451"/>
    </location>
</feature>
<sequence length="539" mass="59210">MAFGILEPASAGDYVPGTAVLEDVSESSDVSNLKHVKGYGKIVLIPQPSNDPNDPLNWPLWQRDIIFVLLCYCTILCAGVIGPVISPAALLLVVEFNISFTKVSQLTGYQLCAIGAFGFVMSTFTRLYGKRPVFIVSILLCLVGTIWCGVAKSFGSLVGARVLQGIGISVWESIMYSATGDLYFVHQRGSRMAFFGVCASGLGNLGPLIAGVVAEHKGWRWCFYILNIFIGVATIGILFFGWEIMYKRHDPQCETHTLAMMSTNDNKAESVHQETMTDDVPTLTRKPYIKRLAVFSGRYTEKSFLSLIIAPITICIYPATLWSAVTLSFATAWQVVVSFVLSEVFSAPPFRLSTAQIGYIYAGPVAGALIGAAICGMLSDRVAEICARKNNGIYEPEFRLFLVVGIAFFMGLGFFLFGNLIEDGKSPVVAAVTWGISLVGFQFCSTAIGTYMVDGYERISIEVFIISMIFKNFLFFGFTFFINDWIARWGPARMFNCIGGVQLGICTLTIPVYIYGKRCRRAFGHHGVSHEEKPCALTK</sequence>
<accession>A0A7H8QK27</accession>
<feature type="transmembrane region" description="Helical" evidence="5">
    <location>
        <begin position="65"/>
        <end position="94"/>
    </location>
</feature>
<evidence type="ECO:0000313" key="7">
    <source>
        <dbReference type="EMBL" id="QKX53825.1"/>
    </source>
</evidence>
<dbReference type="GO" id="GO:0005886">
    <property type="term" value="C:plasma membrane"/>
    <property type="evidence" value="ECO:0007669"/>
    <property type="project" value="TreeGrafter"/>
</dbReference>
<gene>
    <name evidence="7" type="ORF">TRUGW13939_00905</name>
</gene>
<dbReference type="AlphaFoldDB" id="A0A7H8QK27"/>
<evidence type="ECO:0000256" key="3">
    <source>
        <dbReference type="ARBA" id="ARBA00022989"/>
    </source>
</evidence>
<evidence type="ECO:0000313" key="8">
    <source>
        <dbReference type="Proteomes" id="UP000509510"/>
    </source>
</evidence>
<dbReference type="PROSITE" id="PS50850">
    <property type="entry name" value="MFS"/>
    <property type="match status" value="1"/>
</dbReference>
<dbReference type="OrthoDB" id="4227235at2759"/>
<comment type="subcellular location">
    <subcellularLocation>
        <location evidence="1">Membrane</location>
        <topology evidence="1">Multi-pass membrane protein</topology>
    </subcellularLocation>
</comment>
<dbReference type="SUPFAM" id="SSF103473">
    <property type="entry name" value="MFS general substrate transporter"/>
    <property type="match status" value="1"/>
</dbReference>
<dbReference type="Pfam" id="PF07690">
    <property type="entry name" value="MFS_1"/>
    <property type="match status" value="1"/>
</dbReference>
<dbReference type="Gene3D" id="1.20.1250.20">
    <property type="entry name" value="MFS general substrate transporter like domains"/>
    <property type="match status" value="1"/>
</dbReference>
<evidence type="ECO:0000256" key="4">
    <source>
        <dbReference type="ARBA" id="ARBA00023136"/>
    </source>
</evidence>
<dbReference type="InterPro" id="IPR020846">
    <property type="entry name" value="MFS_dom"/>
</dbReference>
<feature type="transmembrane region" description="Helical" evidence="5">
    <location>
        <begin position="106"/>
        <end position="127"/>
    </location>
</feature>
<dbReference type="KEGG" id="trg:TRUGW13939_00905"/>
<name>A0A7H8QK27_TALRU</name>
<evidence type="ECO:0000256" key="2">
    <source>
        <dbReference type="ARBA" id="ARBA00022692"/>
    </source>
</evidence>
<dbReference type="InterPro" id="IPR011701">
    <property type="entry name" value="MFS"/>
</dbReference>
<feature type="transmembrane region" description="Helical" evidence="5">
    <location>
        <begin position="133"/>
        <end position="150"/>
    </location>
</feature>
<feature type="domain" description="Major facilitator superfamily (MFS) profile" evidence="6">
    <location>
        <begin position="66"/>
        <end position="539"/>
    </location>
</feature>
<keyword evidence="2 5" id="KW-0812">Transmembrane</keyword>
<evidence type="ECO:0000256" key="5">
    <source>
        <dbReference type="SAM" id="Phobius"/>
    </source>
</evidence>
<evidence type="ECO:0000256" key="1">
    <source>
        <dbReference type="ARBA" id="ARBA00004141"/>
    </source>
</evidence>
<dbReference type="GO" id="GO:0022857">
    <property type="term" value="F:transmembrane transporter activity"/>
    <property type="evidence" value="ECO:0007669"/>
    <property type="project" value="InterPro"/>
</dbReference>
<feature type="transmembrane region" description="Helical" evidence="5">
    <location>
        <begin position="400"/>
        <end position="421"/>
    </location>
</feature>
<dbReference type="Proteomes" id="UP000509510">
    <property type="component" value="Chromosome I"/>
</dbReference>
<feature type="transmembrane region" description="Helical" evidence="5">
    <location>
        <begin position="304"/>
        <end position="322"/>
    </location>
</feature>
<feature type="transmembrane region" description="Helical" evidence="5">
    <location>
        <begin position="494"/>
        <end position="515"/>
    </location>
</feature>
<dbReference type="GeneID" id="55988418"/>
<organism evidence="7 8">
    <name type="scientific">Talaromyces rugulosus</name>
    <name type="common">Penicillium rugulosum</name>
    <dbReference type="NCBI Taxonomy" id="121627"/>
    <lineage>
        <taxon>Eukaryota</taxon>
        <taxon>Fungi</taxon>
        <taxon>Dikarya</taxon>
        <taxon>Ascomycota</taxon>
        <taxon>Pezizomycotina</taxon>
        <taxon>Eurotiomycetes</taxon>
        <taxon>Eurotiomycetidae</taxon>
        <taxon>Eurotiales</taxon>
        <taxon>Trichocomaceae</taxon>
        <taxon>Talaromyces</taxon>
        <taxon>Talaromyces sect. Islandici</taxon>
    </lineage>
</organism>
<feature type="transmembrane region" description="Helical" evidence="5">
    <location>
        <begin position="463"/>
        <end position="482"/>
    </location>
</feature>
<dbReference type="RefSeq" id="XP_035340004.1">
    <property type="nucleotide sequence ID" value="XM_035484111.1"/>
</dbReference>
<keyword evidence="4 5" id="KW-0472">Membrane</keyword>
<dbReference type="EMBL" id="CP055898">
    <property type="protein sequence ID" value="QKX53825.1"/>
    <property type="molecule type" value="Genomic_DNA"/>
</dbReference>
<proteinExistence type="predicted"/>
<keyword evidence="8" id="KW-1185">Reference proteome</keyword>
<feature type="transmembrane region" description="Helical" evidence="5">
    <location>
        <begin position="192"/>
        <end position="214"/>
    </location>
</feature>